<proteinExistence type="predicted"/>
<gene>
    <name evidence="2" type="ORF">BJ322DRAFT_1036166</name>
</gene>
<sequence>MSEPAVAFVCLPLELWECILLQLTPWEVLKLRRLNRGFRDLIDGSSTTQYRIQMFEEAVEEGVGSDWLPMNLADRRSQLEKYRSRWNHFDRATQETFAIPPFNFRICQKGYIAYVFRKDRNSMFCARIIRLPSTSNGVRRREWVLNLEMLPLDAIVQGITLQPELDLFVIIVISNAYTVLQTYTLQLSDGQPHPALPTLEVVYADPGLGPLVVAPHLCVTRSRLAFVIVYLQPDSRGTCTLRGYELCTGRVILDEFGDFSKIDFIDDFWLLVQNVGPTGGFILWDTTNPTTPSVWFLQDPTPPYPGIFDKQRIEMTTSPGATGVFNMDSSQRILAISGCMAAKGVWKWFAFVIRSSALTSLALGASRGATIKWQKWKEQTTTVEWLSRRCIVQVEGSRVFILRRLFLEGKFDLTVVYDFSRGARKEQRSTSLHLPLVGMPRVLKTHDWLAISGNTVILLESCLGMGSRQASTAITLSV</sequence>
<dbReference type="Proteomes" id="UP000736335">
    <property type="component" value="Unassembled WGS sequence"/>
</dbReference>
<evidence type="ECO:0000313" key="2">
    <source>
        <dbReference type="EMBL" id="KAF9790397.1"/>
    </source>
</evidence>
<organism evidence="2 3">
    <name type="scientific">Thelephora terrestris</name>
    <dbReference type="NCBI Taxonomy" id="56493"/>
    <lineage>
        <taxon>Eukaryota</taxon>
        <taxon>Fungi</taxon>
        <taxon>Dikarya</taxon>
        <taxon>Basidiomycota</taxon>
        <taxon>Agaricomycotina</taxon>
        <taxon>Agaricomycetes</taxon>
        <taxon>Thelephorales</taxon>
        <taxon>Thelephoraceae</taxon>
        <taxon>Thelephora</taxon>
    </lineage>
</organism>
<dbReference type="AlphaFoldDB" id="A0A9P6HLR0"/>
<dbReference type="SUPFAM" id="SSF81383">
    <property type="entry name" value="F-box domain"/>
    <property type="match status" value="1"/>
</dbReference>
<evidence type="ECO:0000259" key="1">
    <source>
        <dbReference type="PROSITE" id="PS50181"/>
    </source>
</evidence>
<dbReference type="InterPro" id="IPR036047">
    <property type="entry name" value="F-box-like_dom_sf"/>
</dbReference>
<dbReference type="PROSITE" id="PS50181">
    <property type="entry name" value="FBOX"/>
    <property type="match status" value="1"/>
</dbReference>
<reference evidence="2" key="1">
    <citation type="journal article" date="2020" name="Nat. Commun.">
        <title>Large-scale genome sequencing of mycorrhizal fungi provides insights into the early evolution of symbiotic traits.</title>
        <authorList>
            <person name="Miyauchi S."/>
            <person name="Kiss E."/>
            <person name="Kuo A."/>
            <person name="Drula E."/>
            <person name="Kohler A."/>
            <person name="Sanchez-Garcia M."/>
            <person name="Morin E."/>
            <person name="Andreopoulos B."/>
            <person name="Barry K.W."/>
            <person name="Bonito G."/>
            <person name="Buee M."/>
            <person name="Carver A."/>
            <person name="Chen C."/>
            <person name="Cichocki N."/>
            <person name="Clum A."/>
            <person name="Culley D."/>
            <person name="Crous P.W."/>
            <person name="Fauchery L."/>
            <person name="Girlanda M."/>
            <person name="Hayes R.D."/>
            <person name="Keri Z."/>
            <person name="LaButti K."/>
            <person name="Lipzen A."/>
            <person name="Lombard V."/>
            <person name="Magnuson J."/>
            <person name="Maillard F."/>
            <person name="Murat C."/>
            <person name="Nolan M."/>
            <person name="Ohm R.A."/>
            <person name="Pangilinan J."/>
            <person name="Pereira M.F."/>
            <person name="Perotto S."/>
            <person name="Peter M."/>
            <person name="Pfister S."/>
            <person name="Riley R."/>
            <person name="Sitrit Y."/>
            <person name="Stielow J.B."/>
            <person name="Szollosi G."/>
            <person name="Zifcakova L."/>
            <person name="Stursova M."/>
            <person name="Spatafora J.W."/>
            <person name="Tedersoo L."/>
            <person name="Vaario L.M."/>
            <person name="Yamada A."/>
            <person name="Yan M."/>
            <person name="Wang P."/>
            <person name="Xu J."/>
            <person name="Bruns T."/>
            <person name="Baldrian P."/>
            <person name="Vilgalys R."/>
            <person name="Dunand C."/>
            <person name="Henrissat B."/>
            <person name="Grigoriev I.V."/>
            <person name="Hibbett D."/>
            <person name="Nagy L.G."/>
            <person name="Martin F.M."/>
        </authorList>
    </citation>
    <scope>NUCLEOTIDE SEQUENCE</scope>
    <source>
        <strain evidence="2">UH-Tt-Lm1</strain>
    </source>
</reference>
<dbReference type="Pfam" id="PF00646">
    <property type="entry name" value="F-box"/>
    <property type="match status" value="1"/>
</dbReference>
<keyword evidence="3" id="KW-1185">Reference proteome</keyword>
<dbReference type="InterPro" id="IPR001810">
    <property type="entry name" value="F-box_dom"/>
</dbReference>
<accession>A0A9P6HLR0</accession>
<dbReference type="SMART" id="SM00256">
    <property type="entry name" value="FBOX"/>
    <property type="match status" value="1"/>
</dbReference>
<evidence type="ECO:0000313" key="3">
    <source>
        <dbReference type="Proteomes" id="UP000736335"/>
    </source>
</evidence>
<feature type="domain" description="F-box" evidence="1">
    <location>
        <begin position="5"/>
        <end position="53"/>
    </location>
</feature>
<protein>
    <recommendedName>
        <fullName evidence="1">F-box domain-containing protein</fullName>
    </recommendedName>
</protein>
<comment type="caution">
    <text evidence="2">The sequence shown here is derived from an EMBL/GenBank/DDBJ whole genome shotgun (WGS) entry which is preliminary data.</text>
</comment>
<name>A0A9P6HLR0_9AGAM</name>
<dbReference type="EMBL" id="WIUZ02000002">
    <property type="protein sequence ID" value="KAF9790397.1"/>
    <property type="molecule type" value="Genomic_DNA"/>
</dbReference>
<reference evidence="2" key="2">
    <citation type="submission" date="2020-11" db="EMBL/GenBank/DDBJ databases">
        <authorList>
            <consortium name="DOE Joint Genome Institute"/>
            <person name="Kuo A."/>
            <person name="Miyauchi S."/>
            <person name="Kiss E."/>
            <person name="Drula E."/>
            <person name="Kohler A."/>
            <person name="Sanchez-Garcia M."/>
            <person name="Andreopoulos B."/>
            <person name="Barry K.W."/>
            <person name="Bonito G."/>
            <person name="Buee M."/>
            <person name="Carver A."/>
            <person name="Chen C."/>
            <person name="Cichocki N."/>
            <person name="Clum A."/>
            <person name="Culley D."/>
            <person name="Crous P.W."/>
            <person name="Fauchery L."/>
            <person name="Girlanda M."/>
            <person name="Hayes R."/>
            <person name="Keri Z."/>
            <person name="Labutti K."/>
            <person name="Lipzen A."/>
            <person name="Lombard V."/>
            <person name="Magnuson J."/>
            <person name="Maillard F."/>
            <person name="Morin E."/>
            <person name="Murat C."/>
            <person name="Nolan M."/>
            <person name="Ohm R."/>
            <person name="Pangilinan J."/>
            <person name="Pereira M."/>
            <person name="Perotto S."/>
            <person name="Peter M."/>
            <person name="Riley R."/>
            <person name="Sitrit Y."/>
            <person name="Stielow B."/>
            <person name="Szollosi G."/>
            <person name="Zifcakova L."/>
            <person name="Stursova M."/>
            <person name="Spatafora J.W."/>
            <person name="Tedersoo L."/>
            <person name="Vaario L.-M."/>
            <person name="Yamada A."/>
            <person name="Yan M."/>
            <person name="Wang P."/>
            <person name="Xu J."/>
            <person name="Bruns T."/>
            <person name="Baldrian P."/>
            <person name="Vilgalys R."/>
            <person name="Henrissat B."/>
            <person name="Grigoriev I.V."/>
            <person name="Hibbett D."/>
            <person name="Nagy L.G."/>
            <person name="Martin F.M."/>
        </authorList>
    </citation>
    <scope>NUCLEOTIDE SEQUENCE</scope>
    <source>
        <strain evidence="2">UH-Tt-Lm1</strain>
    </source>
</reference>